<comment type="caution">
    <text evidence="1">The sequence shown here is derived from an EMBL/GenBank/DDBJ whole genome shotgun (WGS) entry which is preliminary data.</text>
</comment>
<dbReference type="STRING" id="1035195.HMPREF9997_00500"/>
<evidence type="ECO:0000313" key="1">
    <source>
        <dbReference type="EMBL" id="EKX91837.1"/>
    </source>
</evidence>
<dbReference type="eggNOG" id="ENOG5033D9E">
    <property type="taxonomic scope" value="Bacteria"/>
</dbReference>
<dbReference type="EMBL" id="AMEM01000009">
    <property type="protein sequence ID" value="EKX91837.1"/>
    <property type="molecule type" value="Genomic_DNA"/>
</dbReference>
<organism evidence="1 2">
    <name type="scientific">Corynebacterium durum F0235</name>
    <dbReference type="NCBI Taxonomy" id="1035195"/>
    <lineage>
        <taxon>Bacteria</taxon>
        <taxon>Bacillati</taxon>
        <taxon>Actinomycetota</taxon>
        <taxon>Actinomycetes</taxon>
        <taxon>Mycobacteriales</taxon>
        <taxon>Corynebacteriaceae</taxon>
        <taxon>Corynebacterium</taxon>
    </lineage>
</organism>
<dbReference type="AlphaFoldDB" id="L1MKV6"/>
<protein>
    <submittedName>
        <fullName evidence="1">Uncharacterized protein</fullName>
    </submittedName>
</protein>
<dbReference type="HOGENOM" id="CLU_130304_0_0_11"/>
<accession>L1MKV6</accession>
<name>L1MKV6_9CORY</name>
<sequence length="176" mass="20527">MGKKPKGRGKQSAQKRMKAVADTNLHHIERTSSKQVSASAMNITAYRDQKVKWTTDEMDVDCGRNGCGWSWKLASNETKVLLDFLSTLHTMTWGDWESHRTNNGRKHHSQRIDSLSRSALKRLREINPTLDQAEEELFRFRLGSTRRLWGYRSGATFRILWWDDHHQVYPTEPKNT</sequence>
<reference evidence="1 2" key="1">
    <citation type="submission" date="2012-05" db="EMBL/GenBank/DDBJ databases">
        <authorList>
            <person name="Weinstock G."/>
            <person name="Sodergren E."/>
            <person name="Lobos E.A."/>
            <person name="Fulton L."/>
            <person name="Fulton R."/>
            <person name="Courtney L."/>
            <person name="Fronick C."/>
            <person name="O'Laughlin M."/>
            <person name="Godfrey J."/>
            <person name="Wilson R.M."/>
            <person name="Miner T."/>
            <person name="Farmer C."/>
            <person name="Delehaunty K."/>
            <person name="Cordes M."/>
            <person name="Minx P."/>
            <person name="Tomlinson C."/>
            <person name="Chen J."/>
            <person name="Wollam A."/>
            <person name="Pepin K.H."/>
            <person name="Bhonagiri V."/>
            <person name="Zhang X."/>
            <person name="Suruliraj S."/>
            <person name="Warren W."/>
            <person name="Mitreva M."/>
            <person name="Mardis E.R."/>
            <person name="Wilson R.K."/>
        </authorList>
    </citation>
    <scope>NUCLEOTIDE SEQUENCE [LARGE SCALE GENOMIC DNA]</scope>
    <source>
        <strain evidence="1 2">F0235</strain>
    </source>
</reference>
<keyword evidence="2" id="KW-1185">Reference proteome</keyword>
<gene>
    <name evidence="1" type="ORF">HMPREF9997_00500</name>
</gene>
<proteinExistence type="predicted"/>
<evidence type="ECO:0000313" key="2">
    <source>
        <dbReference type="Proteomes" id="UP000010445"/>
    </source>
</evidence>
<dbReference type="Proteomes" id="UP000010445">
    <property type="component" value="Unassembled WGS sequence"/>
</dbReference>